<name>V5WHN7_9SPIO</name>
<proteinExistence type="inferred from homology"/>
<dbReference type="GO" id="GO:0046872">
    <property type="term" value="F:metal ion binding"/>
    <property type="evidence" value="ECO:0007669"/>
    <property type="project" value="UniProtKB-KW"/>
</dbReference>
<dbReference type="STRING" id="1307761.L21SP2_1957"/>
<evidence type="ECO:0000256" key="6">
    <source>
        <dbReference type="ARBA" id="ARBA00022723"/>
    </source>
</evidence>
<dbReference type="InterPro" id="IPR001155">
    <property type="entry name" value="OxRdtase_FMN_N"/>
</dbReference>
<evidence type="ECO:0000256" key="7">
    <source>
        <dbReference type="ARBA" id="ARBA00023002"/>
    </source>
</evidence>
<dbReference type="CDD" id="cd02930">
    <property type="entry name" value="DCR_FMN"/>
    <property type="match status" value="1"/>
</dbReference>
<dbReference type="GO" id="GO:0008670">
    <property type="term" value="F:2,4-dienoyl-CoA reductase (NADPH) activity"/>
    <property type="evidence" value="ECO:0007669"/>
    <property type="project" value="UniProtKB-EC"/>
</dbReference>
<keyword evidence="6" id="KW-0479">Metal-binding</keyword>
<feature type="domain" description="NADH:flavin oxidoreductase/NADH oxidase N-terminal" evidence="10">
    <location>
        <begin position="32"/>
        <end position="355"/>
    </location>
</feature>
<keyword evidence="7 12" id="KW-0560">Oxidoreductase</keyword>
<dbReference type="PRINTS" id="PR00368">
    <property type="entry name" value="FADPNR"/>
</dbReference>
<dbReference type="Gene3D" id="3.20.20.70">
    <property type="entry name" value="Aldolase class I"/>
    <property type="match status" value="1"/>
</dbReference>
<evidence type="ECO:0000256" key="8">
    <source>
        <dbReference type="ARBA" id="ARBA00023004"/>
    </source>
</evidence>
<dbReference type="PANTHER" id="PTHR42917">
    <property type="entry name" value="2,4-DIENOYL-COA REDUCTASE"/>
    <property type="match status" value="1"/>
</dbReference>
<dbReference type="SUPFAM" id="SSF51905">
    <property type="entry name" value="FAD/NAD(P)-binding domain"/>
    <property type="match status" value="1"/>
</dbReference>
<dbReference type="AlphaFoldDB" id="V5WHN7"/>
<accession>V5WHN7</accession>
<dbReference type="InterPro" id="IPR036188">
    <property type="entry name" value="FAD/NAD-bd_sf"/>
</dbReference>
<dbReference type="GO" id="GO:0051536">
    <property type="term" value="F:iron-sulfur cluster binding"/>
    <property type="evidence" value="ECO:0007669"/>
    <property type="project" value="UniProtKB-KW"/>
</dbReference>
<evidence type="ECO:0000313" key="13">
    <source>
        <dbReference type="Proteomes" id="UP000018680"/>
    </source>
</evidence>
<evidence type="ECO:0000259" key="11">
    <source>
        <dbReference type="Pfam" id="PF07992"/>
    </source>
</evidence>
<protein>
    <submittedName>
        <fullName evidence="12">2,4-dienoyl-CoA reductase [NADPH]</fullName>
        <ecNumber evidence="12">1.3.1.34</ecNumber>
    </submittedName>
</protein>
<keyword evidence="13" id="KW-1185">Reference proteome</keyword>
<evidence type="ECO:0000313" key="12">
    <source>
        <dbReference type="EMBL" id="AHC15328.1"/>
    </source>
</evidence>
<evidence type="ECO:0000256" key="3">
    <source>
        <dbReference type="ARBA" id="ARBA00011048"/>
    </source>
</evidence>
<sequence>MDSNTIIALSPQQDIMGIRKHIMKTQSYTHAFSALDLGFTSIPNRILMGSMHTGLEEKPGGFSRLAEYYRERAEGGAGMIVTGGIAPDIRGWTKPFAARMSSFIHVLKHRKITRTVHRYPTKICMQILHTGRYGYHPFTVSAEKRKAPINPFTPRAMTPAMIRRSIRHFARAASLAQRAGYDGVEIMGSEGYLINQFLSARTNQREDKWGGSLENRMRLALEIVKAVREKVGRKFIIIFRISLLELVEKGNQFDESLILAGKLADAGVNILNTGIGWHESRVPTIGGMVPRGVFTRVTAELKDRLEIPVVATNRINRMADAESILASGEADMVSMARPFLADPEIVQKARENREETTNICIACNQACLDHVFLNRSASCLVNPRAGQETRIPRPEDNRAKHPLRIGVAGAGPAGLSFAIHAAARGHRVELFEKEQDIGGHFTLAARIPGKSEFLSSIAYYRNMLEVHRVTVHLSRPFTPGDAARFDKVAVCTGIKPRKPDIPGADLPHVLGYREALSGDFTPSGRVAIIGAGGIAVDTANYLLQPNFRGVSMTDEEFFTHWGIDPLSSVPGGLTMNPAAPESGPLRGRITMMRRSNAKPGAGLGKTTGWIHRLELKKGEVEFIPSVQYRSIDPRGVSITDGEGRERRIEAETVIVCAGQVPDNGLSRELDSAGISHLLIGGAREADEVDAKRAIDEAVRHAARI</sequence>
<dbReference type="PATRIC" id="fig|1307761.3.peg.1950"/>
<keyword evidence="8" id="KW-0408">Iron</keyword>
<evidence type="ECO:0000256" key="9">
    <source>
        <dbReference type="ARBA" id="ARBA00023014"/>
    </source>
</evidence>
<comment type="cofactor">
    <cofactor evidence="1">
        <name>FMN</name>
        <dbReference type="ChEBI" id="CHEBI:58210"/>
    </cofactor>
</comment>
<dbReference type="GO" id="GO:0010181">
    <property type="term" value="F:FMN binding"/>
    <property type="evidence" value="ECO:0007669"/>
    <property type="project" value="InterPro"/>
</dbReference>
<dbReference type="HOGENOM" id="CLU_012153_1_1_12"/>
<dbReference type="SUPFAM" id="SSF51395">
    <property type="entry name" value="FMN-linked oxidoreductases"/>
    <property type="match status" value="1"/>
</dbReference>
<dbReference type="Pfam" id="PF00724">
    <property type="entry name" value="Oxidored_FMN"/>
    <property type="match status" value="1"/>
</dbReference>
<evidence type="ECO:0000256" key="4">
    <source>
        <dbReference type="ARBA" id="ARBA00022630"/>
    </source>
</evidence>
<evidence type="ECO:0000256" key="1">
    <source>
        <dbReference type="ARBA" id="ARBA00001917"/>
    </source>
</evidence>
<dbReference type="PANTHER" id="PTHR42917:SF2">
    <property type="entry name" value="2,4-DIENOYL-COA REDUCTASE [(2E)-ENOYL-COA-PRODUCING]"/>
    <property type="match status" value="1"/>
</dbReference>
<gene>
    <name evidence="12" type="ORF">L21SP2_1957</name>
</gene>
<dbReference type="EMBL" id="CP006939">
    <property type="protein sequence ID" value="AHC15328.1"/>
    <property type="molecule type" value="Genomic_DNA"/>
</dbReference>
<dbReference type="EC" id="1.3.1.34" evidence="12"/>
<evidence type="ECO:0000256" key="5">
    <source>
        <dbReference type="ARBA" id="ARBA00022643"/>
    </source>
</evidence>
<dbReference type="Gene3D" id="3.50.50.60">
    <property type="entry name" value="FAD/NAD(P)-binding domain"/>
    <property type="match status" value="1"/>
</dbReference>
<evidence type="ECO:0000256" key="2">
    <source>
        <dbReference type="ARBA" id="ARBA00001966"/>
    </source>
</evidence>
<comment type="similarity">
    <text evidence="3">In the N-terminal section; belongs to the NADH:flavin oxidoreductase/NADH oxidase family.</text>
</comment>
<dbReference type="InterPro" id="IPR013785">
    <property type="entry name" value="Aldolase_TIM"/>
</dbReference>
<dbReference type="Gene3D" id="3.40.50.720">
    <property type="entry name" value="NAD(P)-binding Rossmann-like Domain"/>
    <property type="match status" value="1"/>
</dbReference>
<keyword evidence="9" id="KW-0411">Iron-sulfur</keyword>
<dbReference type="eggNOG" id="COG1902">
    <property type="taxonomic scope" value="Bacteria"/>
</dbReference>
<dbReference type="Pfam" id="PF07992">
    <property type="entry name" value="Pyr_redox_2"/>
    <property type="match status" value="1"/>
</dbReference>
<dbReference type="eggNOG" id="COG0446">
    <property type="taxonomic scope" value="Bacteria"/>
</dbReference>
<reference evidence="12 13" key="1">
    <citation type="journal article" date="2015" name="Stand. Genomic Sci.">
        <title>Complete genome sequence and description of Salinispira pacifica gen. nov., sp. nov., a novel spirochaete isolated form a hypersaline microbial mat.</title>
        <authorList>
            <person name="Ben Hania W."/>
            <person name="Joseph M."/>
            <person name="Schumann P."/>
            <person name="Bunk B."/>
            <person name="Fiebig A."/>
            <person name="Sproer C."/>
            <person name="Klenk H.P."/>
            <person name="Fardeau M.L."/>
            <person name="Spring S."/>
        </authorList>
    </citation>
    <scope>NUCLEOTIDE SEQUENCE [LARGE SCALE GENOMIC DNA]</scope>
    <source>
        <strain evidence="12 13">L21-RPul-D2</strain>
    </source>
</reference>
<organism evidence="12 13">
    <name type="scientific">Salinispira pacifica</name>
    <dbReference type="NCBI Taxonomy" id="1307761"/>
    <lineage>
        <taxon>Bacteria</taxon>
        <taxon>Pseudomonadati</taxon>
        <taxon>Spirochaetota</taxon>
        <taxon>Spirochaetia</taxon>
        <taxon>Spirochaetales</taxon>
        <taxon>Spirochaetaceae</taxon>
        <taxon>Salinispira</taxon>
    </lineage>
</organism>
<dbReference type="Proteomes" id="UP000018680">
    <property type="component" value="Chromosome"/>
</dbReference>
<keyword evidence="5" id="KW-0288">FMN</keyword>
<feature type="domain" description="FAD/NAD(P)-binding" evidence="11">
    <location>
        <begin position="407"/>
        <end position="666"/>
    </location>
</feature>
<evidence type="ECO:0000259" key="10">
    <source>
        <dbReference type="Pfam" id="PF00724"/>
    </source>
</evidence>
<dbReference type="SUPFAM" id="SSF51971">
    <property type="entry name" value="Nucleotide-binding domain"/>
    <property type="match status" value="1"/>
</dbReference>
<keyword evidence="4" id="KW-0285">Flavoprotein</keyword>
<dbReference type="InterPro" id="IPR023753">
    <property type="entry name" value="FAD/NAD-binding_dom"/>
</dbReference>
<dbReference type="InterPro" id="IPR051793">
    <property type="entry name" value="NADH:flavin_oxidoreductase"/>
</dbReference>
<comment type="cofactor">
    <cofactor evidence="2">
        <name>[4Fe-4S] cluster</name>
        <dbReference type="ChEBI" id="CHEBI:49883"/>
    </cofactor>
</comment>
<dbReference type="KEGG" id="slr:L21SP2_1957"/>